<reference evidence="1" key="1">
    <citation type="submission" date="2020-09" db="EMBL/GenBank/DDBJ databases">
        <title>Genome seq and assembly of Tianweitania sp.</title>
        <authorList>
            <person name="Chhetri G."/>
        </authorList>
    </citation>
    <scope>NUCLEOTIDE SEQUENCE</scope>
    <source>
        <strain evidence="1">Rool2</strain>
    </source>
</reference>
<gene>
    <name evidence="1" type="ORF">ICI42_00385</name>
</gene>
<comment type="caution">
    <text evidence="1">The sequence shown here is derived from an EMBL/GenBank/DDBJ whole genome shotgun (WGS) entry which is preliminary data.</text>
</comment>
<accession>A0A8J6U6J2</accession>
<proteinExistence type="predicted"/>
<name>A0A8J6U6J2_9HYPH</name>
<dbReference type="EMBL" id="JACVVX010000001">
    <property type="protein sequence ID" value="MBD0413112.1"/>
    <property type="molecule type" value="Genomic_DNA"/>
</dbReference>
<dbReference type="Proteomes" id="UP000643405">
    <property type="component" value="Unassembled WGS sequence"/>
</dbReference>
<dbReference type="InterPro" id="IPR021335">
    <property type="entry name" value="DUF2948"/>
</dbReference>
<organism evidence="1 2">
    <name type="scientific">Oryzicola mucosus</name>
    <dbReference type="NCBI Taxonomy" id="2767425"/>
    <lineage>
        <taxon>Bacteria</taxon>
        <taxon>Pseudomonadati</taxon>
        <taxon>Pseudomonadota</taxon>
        <taxon>Alphaproteobacteria</taxon>
        <taxon>Hyphomicrobiales</taxon>
        <taxon>Phyllobacteriaceae</taxon>
        <taxon>Oryzicola</taxon>
    </lineage>
</organism>
<sequence length="144" mass="15790">MEILKLAALDEQDLEIISAHVQDAVTKVGELKFVASSRQFALPLNRFAWEQKSGLFSQRNERRQSLLSFGRVLSIKTAGIDRDKKDDVLSLLAVQFVPVASPAGAIDLVFAGDATIRLEVECIEARLSDTGAAWQASSRPIHKA</sequence>
<protein>
    <submittedName>
        <fullName evidence="1">DUF2948 family protein</fullName>
    </submittedName>
</protein>
<keyword evidence="2" id="KW-1185">Reference proteome</keyword>
<evidence type="ECO:0000313" key="2">
    <source>
        <dbReference type="Proteomes" id="UP000643405"/>
    </source>
</evidence>
<evidence type="ECO:0000313" key="1">
    <source>
        <dbReference type="EMBL" id="MBD0413112.1"/>
    </source>
</evidence>
<dbReference type="RefSeq" id="WP_188162568.1">
    <property type="nucleotide sequence ID" value="NZ_JACVVX010000001.1"/>
</dbReference>
<dbReference type="Pfam" id="PF11164">
    <property type="entry name" value="DUF2948"/>
    <property type="match status" value="1"/>
</dbReference>
<dbReference type="AlphaFoldDB" id="A0A8J6U6J2"/>